<dbReference type="CDD" id="cd11378">
    <property type="entry name" value="DUF296"/>
    <property type="match status" value="1"/>
</dbReference>
<dbReference type="PANTHER" id="PTHR31500">
    <property type="entry name" value="AT-HOOK MOTIF NUCLEAR-LOCALIZED PROTEIN 9"/>
    <property type="match status" value="1"/>
</dbReference>
<protein>
    <recommendedName>
        <fullName evidence="4">AT-hook motif nuclear-localized protein</fullName>
    </recommendedName>
</protein>
<evidence type="ECO:0000256" key="4">
    <source>
        <dbReference type="RuleBase" id="RU367031"/>
    </source>
</evidence>
<reference evidence="7" key="1">
    <citation type="submission" date="2020-06" db="EMBL/GenBank/DDBJ databases">
        <authorList>
            <person name="Li T."/>
            <person name="Hu X."/>
            <person name="Zhang T."/>
            <person name="Song X."/>
            <person name="Zhang H."/>
            <person name="Dai N."/>
            <person name="Sheng W."/>
            <person name="Hou X."/>
            <person name="Wei L."/>
        </authorList>
    </citation>
    <scope>NUCLEOTIDE SEQUENCE</scope>
    <source>
        <strain evidence="7">G02</strain>
        <tissue evidence="7">Leaf</tissue>
    </source>
</reference>
<dbReference type="Gene3D" id="3.30.1330.80">
    <property type="entry name" value="Hypothetical protein, similar to alpha- acetolactate decarboxylase, domain 2"/>
    <property type="match status" value="1"/>
</dbReference>
<keyword evidence="2 4" id="KW-0238">DNA-binding</keyword>
<comment type="domain">
    <text evidence="4">The PPC domain mediates interactions between AHL proteins.</text>
</comment>
<keyword evidence="1 4" id="KW-0805">Transcription regulation</keyword>
<comment type="function">
    <text evidence="4">Transcription factor that specifically binds AT-rich DNA sequences related to the nuclear matrix attachment regions (MARs).</text>
</comment>
<reference evidence="7" key="2">
    <citation type="journal article" date="2024" name="Plant">
        <title>Genomic evolution and insights into agronomic trait innovations of Sesamum species.</title>
        <authorList>
            <person name="Miao H."/>
            <person name="Wang L."/>
            <person name="Qu L."/>
            <person name="Liu H."/>
            <person name="Sun Y."/>
            <person name="Le M."/>
            <person name="Wang Q."/>
            <person name="Wei S."/>
            <person name="Zheng Y."/>
            <person name="Lin W."/>
            <person name="Duan Y."/>
            <person name="Cao H."/>
            <person name="Xiong S."/>
            <person name="Wang X."/>
            <person name="Wei L."/>
            <person name="Li C."/>
            <person name="Ma Q."/>
            <person name="Ju M."/>
            <person name="Zhao R."/>
            <person name="Li G."/>
            <person name="Mu C."/>
            <person name="Tian Q."/>
            <person name="Mei H."/>
            <person name="Zhang T."/>
            <person name="Gao T."/>
            <person name="Zhang H."/>
        </authorList>
    </citation>
    <scope>NUCLEOTIDE SEQUENCE</scope>
    <source>
        <strain evidence="7">G02</strain>
    </source>
</reference>
<evidence type="ECO:0000313" key="7">
    <source>
        <dbReference type="EMBL" id="KAL0361899.1"/>
    </source>
</evidence>
<name>A0AAW2Q215_SESRA</name>
<feature type="domain" description="PPC" evidence="6">
    <location>
        <begin position="1"/>
        <end position="134"/>
    </location>
</feature>
<dbReference type="PANTHER" id="PTHR31500:SF57">
    <property type="entry name" value="AT-HOOK MOTIF NUCLEAR-LOCALIZED PROTEIN 10"/>
    <property type="match status" value="1"/>
</dbReference>
<evidence type="ECO:0000256" key="2">
    <source>
        <dbReference type="ARBA" id="ARBA00023125"/>
    </source>
</evidence>
<organism evidence="7">
    <name type="scientific">Sesamum radiatum</name>
    <name type="common">Black benniseed</name>
    <dbReference type="NCBI Taxonomy" id="300843"/>
    <lineage>
        <taxon>Eukaryota</taxon>
        <taxon>Viridiplantae</taxon>
        <taxon>Streptophyta</taxon>
        <taxon>Embryophyta</taxon>
        <taxon>Tracheophyta</taxon>
        <taxon>Spermatophyta</taxon>
        <taxon>Magnoliopsida</taxon>
        <taxon>eudicotyledons</taxon>
        <taxon>Gunneridae</taxon>
        <taxon>Pentapetalae</taxon>
        <taxon>asterids</taxon>
        <taxon>lamiids</taxon>
        <taxon>Lamiales</taxon>
        <taxon>Pedaliaceae</taxon>
        <taxon>Sesamum</taxon>
    </lineage>
</organism>
<dbReference type="AlphaFoldDB" id="A0AAW2Q215"/>
<keyword evidence="4" id="KW-0539">Nucleus</keyword>
<dbReference type="PROSITE" id="PS51742">
    <property type="entry name" value="PPC"/>
    <property type="match status" value="1"/>
</dbReference>
<proteinExistence type="predicted"/>
<keyword evidence="3 4" id="KW-0804">Transcription</keyword>
<accession>A0AAW2Q215</accession>
<dbReference type="GO" id="GO:0005634">
    <property type="term" value="C:nucleus"/>
    <property type="evidence" value="ECO:0007669"/>
    <property type="project" value="UniProtKB-SubCell"/>
</dbReference>
<evidence type="ECO:0000256" key="3">
    <source>
        <dbReference type="ARBA" id="ARBA00023163"/>
    </source>
</evidence>
<evidence type="ECO:0000259" key="6">
    <source>
        <dbReference type="PROSITE" id="PS51742"/>
    </source>
</evidence>
<dbReference type="SUPFAM" id="SSF117856">
    <property type="entry name" value="AF0104/ALDC/Ptd012-like"/>
    <property type="match status" value="1"/>
</dbReference>
<gene>
    <name evidence="7" type="ORF">Sradi_3874400</name>
</gene>
<dbReference type="Pfam" id="PF03479">
    <property type="entry name" value="PCC"/>
    <property type="match status" value="1"/>
</dbReference>
<feature type="region of interest" description="Disordered" evidence="5">
    <location>
        <begin position="124"/>
        <end position="179"/>
    </location>
</feature>
<comment type="caution">
    <text evidence="7">The sequence shown here is derived from an EMBL/GenBank/DDBJ whole genome shotgun (WGS) entry which is preliminary data.</text>
</comment>
<feature type="compositionally biased region" description="Polar residues" evidence="5">
    <location>
        <begin position="138"/>
        <end position="154"/>
    </location>
</feature>
<comment type="subcellular location">
    <subcellularLocation>
        <location evidence="4">Nucleus</location>
    </subcellularLocation>
</comment>
<dbReference type="InterPro" id="IPR005175">
    <property type="entry name" value="PPC_dom"/>
</dbReference>
<dbReference type="GO" id="GO:0003680">
    <property type="term" value="F:minor groove of adenine-thymine-rich DNA binding"/>
    <property type="evidence" value="ECO:0007669"/>
    <property type="project" value="UniProtKB-UniRule"/>
</dbReference>
<dbReference type="InterPro" id="IPR039605">
    <property type="entry name" value="AHL"/>
</dbReference>
<evidence type="ECO:0000256" key="1">
    <source>
        <dbReference type="ARBA" id="ARBA00023015"/>
    </source>
</evidence>
<evidence type="ECO:0000256" key="5">
    <source>
        <dbReference type="SAM" id="MobiDB-lite"/>
    </source>
</evidence>
<dbReference type="EMBL" id="JACGWJ010000016">
    <property type="protein sequence ID" value="KAL0361899.1"/>
    <property type="molecule type" value="Genomic_DNA"/>
</dbReference>
<sequence length="179" mass="17939">MAISQNGPRAVCVLSANGAISNVTLRQAATSGGTATYEIANLDWTIITSGRFDILSLCGSFMLTEVAGHKSRTGGLSIALAGPDGRVMGGCVAGLLVAASPVQVIVGSFLPEGHREATTHFMEPESAPPQVNLGGAAGTSSSPSRGTLSESSGGPASPLNLSAGACNNIPQGMTGMPWK</sequence>